<dbReference type="SUPFAM" id="SSF50630">
    <property type="entry name" value="Acid proteases"/>
    <property type="match status" value="1"/>
</dbReference>
<organism evidence="9 10">
    <name type="scientific">Orbilia brochopaga</name>
    <dbReference type="NCBI Taxonomy" id="3140254"/>
    <lineage>
        <taxon>Eukaryota</taxon>
        <taxon>Fungi</taxon>
        <taxon>Dikarya</taxon>
        <taxon>Ascomycota</taxon>
        <taxon>Pezizomycotina</taxon>
        <taxon>Orbiliomycetes</taxon>
        <taxon>Orbiliales</taxon>
        <taxon>Orbiliaceae</taxon>
        <taxon>Orbilia</taxon>
    </lineage>
</organism>
<evidence type="ECO:0000259" key="8">
    <source>
        <dbReference type="PROSITE" id="PS51767"/>
    </source>
</evidence>
<evidence type="ECO:0000256" key="6">
    <source>
        <dbReference type="RuleBase" id="RU000454"/>
    </source>
</evidence>
<dbReference type="GO" id="GO:0006508">
    <property type="term" value="P:proteolysis"/>
    <property type="evidence" value="ECO:0007669"/>
    <property type="project" value="UniProtKB-KW"/>
</dbReference>
<evidence type="ECO:0000256" key="2">
    <source>
        <dbReference type="ARBA" id="ARBA00022670"/>
    </source>
</evidence>
<keyword evidence="10" id="KW-1185">Reference proteome</keyword>
<dbReference type="EMBL" id="JAVHNQ010000006">
    <property type="protein sequence ID" value="KAK6343839.1"/>
    <property type="molecule type" value="Genomic_DNA"/>
</dbReference>
<dbReference type="Gene3D" id="2.40.70.10">
    <property type="entry name" value="Acid Proteases"/>
    <property type="match status" value="2"/>
</dbReference>
<protein>
    <recommendedName>
        <fullName evidence="8">Peptidase A1 domain-containing protein</fullName>
    </recommendedName>
</protein>
<gene>
    <name evidence="9" type="ORF">TWF696_007495</name>
</gene>
<comment type="similarity">
    <text evidence="1 6">Belongs to the peptidase A1 family.</text>
</comment>
<dbReference type="Proteomes" id="UP001375240">
    <property type="component" value="Unassembled WGS sequence"/>
</dbReference>
<dbReference type="CDD" id="cd06097">
    <property type="entry name" value="Aspergillopepsin_like"/>
    <property type="match status" value="1"/>
</dbReference>
<feature type="signal peptide" evidence="7">
    <location>
        <begin position="1"/>
        <end position="20"/>
    </location>
</feature>
<evidence type="ECO:0000313" key="9">
    <source>
        <dbReference type="EMBL" id="KAK6343839.1"/>
    </source>
</evidence>
<name>A0AAV9ULH1_9PEZI</name>
<evidence type="ECO:0000256" key="4">
    <source>
        <dbReference type="ARBA" id="ARBA00022801"/>
    </source>
</evidence>
<dbReference type="PROSITE" id="PS51767">
    <property type="entry name" value="PEPTIDASE_A1"/>
    <property type="match status" value="1"/>
</dbReference>
<feature type="active site" evidence="5">
    <location>
        <position position="317"/>
    </location>
</feature>
<dbReference type="FunFam" id="2.40.70.10:FF:000026">
    <property type="entry name" value="Endothiapepsin"/>
    <property type="match status" value="1"/>
</dbReference>
<keyword evidence="2 6" id="KW-0645">Protease</keyword>
<keyword evidence="3 6" id="KW-0064">Aspartyl protease</keyword>
<dbReference type="InterPro" id="IPR001461">
    <property type="entry name" value="Aspartic_peptidase_A1"/>
</dbReference>
<sequence length="432" mass="46529">MRYYSTVIVVTVLSVAYITAAPVEIVDDSLSELAADDTAAELGESGFSVPVTHHYREVNLKGPDAYDEAIHKWGVQKDLPTGLNVNSNLILHSDFRKRVPDTSVKATPQGNDVEYTAPVSIGTPAQSFNLNFDTGSADLWVFANTQPTSQTKGHRVFNPTKSTTFKKLSGYTWGITYADGSGASGTVGTDKVAVGSAIVQNQFVELPSTVSNNFVQGSNDGLLGLAFGKLNTVRPKQSKTFFENAMSSLSNKLFTAYLRHAAVGSYDFGYIDRSKYTGNIVYTPINTQNGWWEFPSKYYKVGNTNYTLSAAATGIADTGTTLMLISSTAAKNYYATIKGAQANSQVGGYILPCATKNIPPFYFNVGPYVASVSGANVIYGTSLGTLGGVSYCFGGLQPITGNQFIFGDVFFKQNFAVFDYANARFGFAPHSY</sequence>
<dbReference type="PANTHER" id="PTHR47966:SF1">
    <property type="entry name" value="ASPARTYL PROTEINASE"/>
    <property type="match status" value="1"/>
</dbReference>
<dbReference type="PROSITE" id="PS00141">
    <property type="entry name" value="ASP_PROTEASE"/>
    <property type="match status" value="1"/>
</dbReference>
<dbReference type="Pfam" id="PF00026">
    <property type="entry name" value="Asp"/>
    <property type="match status" value="1"/>
</dbReference>
<dbReference type="GO" id="GO:0004190">
    <property type="term" value="F:aspartic-type endopeptidase activity"/>
    <property type="evidence" value="ECO:0007669"/>
    <property type="project" value="UniProtKB-KW"/>
</dbReference>
<accession>A0AAV9ULH1</accession>
<dbReference type="InterPro" id="IPR021109">
    <property type="entry name" value="Peptidase_aspartic_dom_sf"/>
</dbReference>
<keyword evidence="7" id="KW-0732">Signal</keyword>
<evidence type="ECO:0000313" key="10">
    <source>
        <dbReference type="Proteomes" id="UP001375240"/>
    </source>
</evidence>
<dbReference type="AlphaFoldDB" id="A0AAV9ULH1"/>
<dbReference type="InterPro" id="IPR034163">
    <property type="entry name" value="Aspergillopepsin-like_cat_dom"/>
</dbReference>
<proteinExistence type="inferred from homology"/>
<evidence type="ECO:0000256" key="7">
    <source>
        <dbReference type="SAM" id="SignalP"/>
    </source>
</evidence>
<feature type="domain" description="Peptidase A1" evidence="8">
    <location>
        <begin position="115"/>
        <end position="428"/>
    </location>
</feature>
<keyword evidence="4 6" id="KW-0378">Hydrolase</keyword>
<evidence type="ECO:0000256" key="1">
    <source>
        <dbReference type="ARBA" id="ARBA00007447"/>
    </source>
</evidence>
<dbReference type="InterPro" id="IPR033121">
    <property type="entry name" value="PEPTIDASE_A1"/>
</dbReference>
<dbReference type="PRINTS" id="PR00792">
    <property type="entry name" value="PEPSIN"/>
</dbReference>
<reference evidence="9 10" key="1">
    <citation type="submission" date="2019-10" db="EMBL/GenBank/DDBJ databases">
        <authorList>
            <person name="Palmer J.M."/>
        </authorList>
    </citation>
    <scope>NUCLEOTIDE SEQUENCE [LARGE SCALE GENOMIC DNA]</scope>
    <source>
        <strain evidence="9 10">TWF696</strain>
    </source>
</reference>
<evidence type="ECO:0000256" key="3">
    <source>
        <dbReference type="ARBA" id="ARBA00022750"/>
    </source>
</evidence>
<feature type="active site" evidence="5">
    <location>
        <position position="133"/>
    </location>
</feature>
<evidence type="ECO:0000256" key="5">
    <source>
        <dbReference type="PIRSR" id="PIRSR601461-1"/>
    </source>
</evidence>
<feature type="chain" id="PRO_5043339740" description="Peptidase A1 domain-containing protein" evidence="7">
    <location>
        <begin position="21"/>
        <end position="432"/>
    </location>
</feature>
<dbReference type="PANTHER" id="PTHR47966">
    <property type="entry name" value="BETA-SITE APP-CLEAVING ENZYME, ISOFORM A-RELATED"/>
    <property type="match status" value="1"/>
</dbReference>
<dbReference type="InterPro" id="IPR001969">
    <property type="entry name" value="Aspartic_peptidase_AS"/>
</dbReference>
<comment type="caution">
    <text evidence="9">The sequence shown here is derived from an EMBL/GenBank/DDBJ whole genome shotgun (WGS) entry which is preliminary data.</text>
</comment>